<organism evidence="2 3">
    <name type="scientific">Parapontixanthobacter aurantiacus</name>
    <dbReference type="NCBI Taxonomy" id="1463599"/>
    <lineage>
        <taxon>Bacteria</taxon>
        <taxon>Pseudomonadati</taxon>
        <taxon>Pseudomonadota</taxon>
        <taxon>Alphaproteobacteria</taxon>
        <taxon>Sphingomonadales</taxon>
        <taxon>Erythrobacteraceae</taxon>
        <taxon>Parapontixanthobacter</taxon>
    </lineage>
</organism>
<evidence type="ECO:0000313" key="3">
    <source>
        <dbReference type="Proteomes" id="UP000433104"/>
    </source>
</evidence>
<evidence type="ECO:0000313" key="2">
    <source>
        <dbReference type="EMBL" id="MXO86272.1"/>
    </source>
</evidence>
<dbReference type="EMBL" id="WTYW01000002">
    <property type="protein sequence ID" value="MXO86272.1"/>
    <property type="molecule type" value="Genomic_DNA"/>
</dbReference>
<name>A0A844ZG96_9SPHN</name>
<dbReference type="AlphaFoldDB" id="A0A844ZG96"/>
<feature type="chain" id="PRO_5033025808" evidence="1">
    <location>
        <begin position="22"/>
        <end position="188"/>
    </location>
</feature>
<feature type="signal peptide" evidence="1">
    <location>
        <begin position="1"/>
        <end position="21"/>
    </location>
</feature>
<gene>
    <name evidence="2" type="ORF">GRI38_09545</name>
</gene>
<evidence type="ECO:0000256" key="1">
    <source>
        <dbReference type="SAM" id="SignalP"/>
    </source>
</evidence>
<dbReference type="OrthoDB" id="117664at2"/>
<dbReference type="Proteomes" id="UP000433104">
    <property type="component" value="Unassembled WGS sequence"/>
</dbReference>
<keyword evidence="1" id="KW-0732">Signal</keyword>
<comment type="caution">
    <text evidence="2">The sequence shown here is derived from an EMBL/GenBank/DDBJ whole genome shotgun (WGS) entry which is preliminary data.</text>
</comment>
<protein>
    <submittedName>
        <fullName evidence="2">Uncharacterized protein</fullName>
    </submittedName>
</protein>
<reference evidence="2 3" key="1">
    <citation type="submission" date="2019-12" db="EMBL/GenBank/DDBJ databases">
        <title>Genomic-based taxomic classification of the family Erythrobacteraceae.</title>
        <authorList>
            <person name="Xu L."/>
        </authorList>
    </citation>
    <scope>NUCLEOTIDE SEQUENCE [LARGE SCALE GENOMIC DNA]</scope>
    <source>
        <strain evidence="2 3">MCCC 1A09962</strain>
    </source>
</reference>
<keyword evidence="3" id="KW-1185">Reference proteome</keyword>
<dbReference type="RefSeq" id="WP_160682961.1">
    <property type="nucleotide sequence ID" value="NZ_WTYW01000002.1"/>
</dbReference>
<sequence length="188" mass="19420">MLRKSAPLAVLLTLLPAGIWAQEETAAAPASDSPLIALPDLSDKAAEHHAILPAGSIVPLLTRDVLSSKTHRKGDIVTLEVAQDVLAENRVVIAQGSPVVAQISEAEEKGLMGRPGKLSARVLYLDLPDGPVRLSGELATQGKSNTGTATAATALVSGFAFIISGKSAVIPAGTELVAVLDRDVRLNP</sequence>
<accession>A0A844ZG96</accession>
<proteinExistence type="predicted"/>